<dbReference type="eggNOG" id="COG0545">
    <property type="taxonomic scope" value="Bacteria"/>
</dbReference>
<feature type="region of interest" description="Disordered" evidence="7">
    <location>
        <begin position="307"/>
        <end position="328"/>
    </location>
</feature>
<comment type="catalytic activity">
    <reaction evidence="1 6">
        <text>[protein]-peptidylproline (omega=180) = [protein]-peptidylproline (omega=0)</text>
        <dbReference type="Rhea" id="RHEA:16237"/>
        <dbReference type="Rhea" id="RHEA-COMP:10747"/>
        <dbReference type="Rhea" id="RHEA-COMP:10748"/>
        <dbReference type="ChEBI" id="CHEBI:83833"/>
        <dbReference type="ChEBI" id="CHEBI:83834"/>
        <dbReference type="EC" id="5.2.1.8"/>
    </reaction>
</comment>
<evidence type="ECO:0000256" key="5">
    <source>
        <dbReference type="ARBA" id="ARBA00023235"/>
    </source>
</evidence>
<keyword evidence="10" id="KW-1185">Reference proteome</keyword>
<accession>H1Y2W9</accession>
<name>H1Y2W9_9SPHI</name>
<dbReference type="SUPFAM" id="SSF54534">
    <property type="entry name" value="FKBP-like"/>
    <property type="match status" value="2"/>
</dbReference>
<feature type="domain" description="PPIase FKBP-type" evidence="8">
    <location>
        <begin position="201"/>
        <end position="302"/>
    </location>
</feature>
<dbReference type="HOGENOM" id="CLU_047811_0_0_10"/>
<evidence type="ECO:0000259" key="8">
    <source>
        <dbReference type="PROSITE" id="PS50059"/>
    </source>
</evidence>
<dbReference type="EC" id="5.2.1.8" evidence="3 6"/>
<dbReference type="OrthoDB" id="9814548at2"/>
<evidence type="ECO:0000256" key="2">
    <source>
        <dbReference type="ARBA" id="ARBA00006577"/>
    </source>
</evidence>
<dbReference type="Pfam" id="PF00254">
    <property type="entry name" value="FKBP_C"/>
    <property type="match status" value="1"/>
</dbReference>
<dbReference type="RefSeq" id="WP_008509370.1">
    <property type="nucleotide sequence ID" value="NZ_CM001403.1"/>
</dbReference>
<sequence length="328" mass="35519">MKKNWKFLAVIAIGFASCKGGFKQGDGGMLYNIVDHKSSTTIKEGDFVSLQGVIKTEGDSLLSSTYEMGRPSALMMPKPQYKGDLPSALQMLGEGDSAIVKTNIDTMLKKTPGQQKPPFKGKYIVYYVKIEKVIPKGTSTEAAFQDKIKAYFKGISDKTKAEEPGKIKKYIDDNKLTVTKTASGLNYVITKPGSGANLAAGDTAVISYIGKFTNGKVFETNIKEEAMKNKATYNPMNPYKPARFAVGVKQVIPGWDEGLLMLNKGAKATLVIPSALAYGEQGGGPIAPFTPLVFDIEVIDIVHPNPNAPKPVMPQMQMPTAQQPQAKK</sequence>
<evidence type="ECO:0000256" key="7">
    <source>
        <dbReference type="SAM" id="MobiDB-lite"/>
    </source>
</evidence>
<evidence type="ECO:0000256" key="3">
    <source>
        <dbReference type="ARBA" id="ARBA00013194"/>
    </source>
</evidence>
<dbReference type="PANTHER" id="PTHR43811">
    <property type="entry name" value="FKBP-TYPE PEPTIDYL-PROLYL CIS-TRANS ISOMERASE FKPA"/>
    <property type="match status" value="1"/>
</dbReference>
<evidence type="ECO:0000256" key="4">
    <source>
        <dbReference type="ARBA" id="ARBA00023110"/>
    </source>
</evidence>
<dbReference type="GO" id="GO:0003755">
    <property type="term" value="F:peptidyl-prolyl cis-trans isomerase activity"/>
    <property type="evidence" value="ECO:0007669"/>
    <property type="project" value="UniProtKB-KW"/>
</dbReference>
<evidence type="ECO:0000256" key="6">
    <source>
        <dbReference type="PROSITE-ProRule" id="PRU00277"/>
    </source>
</evidence>
<evidence type="ECO:0000313" key="9">
    <source>
        <dbReference type="EMBL" id="EHQ28514.1"/>
    </source>
</evidence>
<keyword evidence="5 6" id="KW-0413">Isomerase</keyword>
<dbReference type="InterPro" id="IPR046357">
    <property type="entry name" value="PPIase_dom_sf"/>
</dbReference>
<gene>
    <name evidence="9" type="ORF">Mucpa_4424</name>
</gene>
<reference evidence="9" key="1">
    <citation type="submission" date="2011-09" db="EMBL/GenBank/DDBJ databases">
        <title>The permanent draft genome of Mucilaginibacter paludis DSM 18603.</title>
        <authorList>
            <consortium name="US DOE Joint Genome Institute (JGI-PGF)"/>
            <person name="Lucas S."/>
            <person name="Han J."/>
            <person name="Lapidus A."/>
            <person name="Bruce D."/>
            <person name="Goodwin L."/>
            <person name="Pitluck S."/>
            <person name="Peters L."/>
            <person name="Kyrpides N."/>
            <person name="Mavromatis K."/>
            <person name="Ivanova N."/>
            <person name="Mikhailova N."/>
            <person name="Held B."/>
            <person name="Detter J.C."/>
            <person name="Tapia R."/>
            <person name="Han C."/>
            <person name="Land M."/>
            <person name="Hauser L."/>
            <person name="Markowitz V."/>
            <person name="Cheng J.-F."/>
            <person name="Hugenholtz P."/>
            <person name="Woyke T."/>
            <person name="Wu D."/>
            <person name="Tindall B."/>
            <person name="Brambilla E."/>
            <person name="Klenk H.-P."/>
            <person name="Eisen J.A."/>
        </authorList>
    </citation>
    <scope>NUCLEOTIDE SEQUENCE [LARGE SCALE GENOMIC DNA]</scope>
    <source>
        <strain evidence="9">DSM 18603</strain>
    </source>
</reference>
<dbReference type="PANTHER" id="PTHR43811:SF19">
    <property type="entry name" value="39 KDA FK506-BINDING NUCLEAR PROTEIN"/>
    <property type="match status" value="1"/>
</dbReference>
<evidence type="ECO:0000313" key="10">
    <source>
        <dbReference type="Proteomes" id="UP000002774"/>
    </source>
</evidence>
<dbReference type="STRING" id="714943.Mucpa_4424"/>
<evidence type="ECO:0000256" key="1">
    <source>
        <dbReference type="ARBA" id="ARBA00000971"/>
    </source>
</evidence>
<dbReference type="Gene3D" id="3.10.50.40">
    <property type="match status" value="1"/>
</dbReference>
<organism evidence="9 10">
    <name type="scientific">Mucilaginibacter paludis DSM 18603</name>
    <dbReference type="NCBI Taxonomy" id="714943"/>
    <lineage>
        <taxon>Bacteria</taxon>
        <taxon>Pseudomonadati</taxon>
        <taxon>Bacteroidota</taxon>
        <taxon>Sphingobacteriia</taxon>
        <taxon>Sphingobacteriales</taxon>
        <taxon>Sphingobacteriaceae</taxon>
        <taxon>Mucilaginibacter</taxon>
    </lineage>
</organism>
<keyword evidence="4 6" id="KW-0697">Rotamase</keyword>
<protein>
    <recommendedName>
        <fullName evidence="3 6">peptidylprolyl isomerase</fullName>
        <ecNumber evidence="3 6">5.2.1.8</ecNumber>
    </recommendedName>
</protein>
<feature type="compositionally biased region" description="Low complexity" evidence="7">
    <location>
        <begin position="313"/>
        <end position="328"/>
    </location>
</feature>
<dbReference type="InterPro" id="IPR001179">
    <property type="entry name" value="PPIase_FKBP_dom"/>
</dbReference>
<proteinExistence type="inferred from homology"/>
<dbReference type="AlphaFoldDB" id="H1Y2W9"/>
<dbReference type="PROSITE" id="PS50059">
    <property type="entry name" value="FKBP_PPIASE"/>
    <property type="match status" value="1"/>
</dbReference>
<dbReference type="Proteomes" id="UP000002774">
    <property type="component" value="Chromosome"/>
</dbReference>
<dbReference type="EMBL" id="CM001403">
    <property type="protein sequence ID" value="EHQ28514.1"/>
    <property type="molecule type" value="Genomic_DNA"/>
</dbReference>
<dbReference type="PROSITE" id="PS51257">
    <property type="entry name" value="PROKAR_LIPOPROTEIN"/>
    <property type="match status" value="1"/>
</dbReference>
<comment type="similarity">
    <text evidence="2">Belongs to the FKBP-type PPIase family.</text>
</comment>